<keyword evidence="2" id="KW-1185">Reference proteome</keyword>
<reference evidence="1 2" key="1">
    <citation type="submission" date="2020-08" db="EMBL/GenBank/DDBJ databases">
        <title>Genomic Encyclopedia of Type Strains, Phase IV (KMG-IV): sequencing the most valuable type-strain genomes for metagenomic binning, comparative biology and taxonomic classification.</title>
        <authorList>
            <person name="Goeker M."/>
        </authorList>
    </citation>
    <scope>NUCLEOTIDE SEQUENCE [LARGE SCALE GENOMIC DNA]</scope>
    <source>
        <strain evidence="1 2">DSM 25799</strain>
    </source>
</reference>
<dbReference type="EMBL" id="JACHHK010000010">
    <property type="protein sequence ID" value="MBB5183878.1"/>
    <property type="molecule type" value="Genomic_DNA"/>
</dbReference>
<proteinExistence type="predicted"/>
<comment type="caution">
    <text evidence="1">The sequence shown here is derived from an EMBL/GenBank/DDBJ whole genome shotgun (WGS) entry which is preliminary data.</text>
</comment>
<accession>A0A7W8FW54</accession>
<protein>
    <submittedName>
        <fullName evidence="1">Uncharacterized protein</fullName>
    </submittedName>
</protein>
<name>A0A7W8FW54_9FIRM</name>
<evidence type="ECO:0000313" key="1">
    <source>
        <dbReference type="EMBL" id="MBB5183878.1"/>
    </source>
</evidence>
<evidence type="ECO:0000313" key="2">
    <source>
        <dbReference type="Proteomes" id="UP000539953"/>
    </source>
</evidence>
<dbReference type="AlphaFoldDB" id="A0A7W8FW54"/>
<dbReference type="Proteomes" id="UP000539953">
    <property type="component" value="Unassembled WGS sequence"/>
</dbReference>
<organism evidence="1 2">
    <name type="scientific">Catenisphaera adipataccumulans</name>
    <dbReference type="NCBI Taxonomy" id="700500"/>
    <lineage>
        <taxon>Bacteria</taxon>
        <taxon>Bacillati</taxon>
        <taxon>Bacillota</taxon>
        <taxon>Erysipelotrichia</taxon>
        <taxon>Erysipelotrichales</taxon>
        <taxon>Erysipelotrichaceae</taxon>
        <taxon>Catenisphaera</taxon>
    </lineage>
</organism>
<gene>
    <name evidence="1" type="ORF">HNQ47_001926</name>
</gene>
<sequence length="45" mass="5222">MIPKKIQKAYGCSHRFFQPIFMDEANNRMEGPSIPSLIIEAVWVQ</sequence>
<dbReference type="RefSeq" id="WP_183329174.1">
    <property type="nucleotide sequence ID" value="NZ_JACHHK010000010.1"/>
</dbReference>